<dbReference type="Pfam" id="PF14576">
    <property type="entry name" value="SEO_N"/>
    <property type="match status" value="1"/>
</dbReference>
<dbReference type="PANTHER" id="PTHR33232:SF11">
    <property type="entry name" value="PROTEIN SIEVE ELEMENT OCCLUSION C"/>
    <property type="match status" value="1"/>
</dbReference>
<accession>A0A200RCY5</accession>
<comment type="caution">
    <text evidence="3">The sequence shown here is derived from an EMBL/GenBank/DDBJ whole genome shotgun (WGS) entry which is preliminary data.</text>
</comment>
<dbReference type="OMA" id="ISHEILC"/>
<evidence type="ECO:0000259" key="1">
    <source>
        <dbReference type="Pfam" id="PF14576"/>
    </source>
</evidence>
<dbReference type="EMBL" id="MVGT01000078">
    <property type="protein sequence ID" value="OVA20550.1"/>
    <property type="molecule type" value="Genomic_DNA"/>
</dbReference>
<dbReference type="STRING" id="56857.A0A200RCY5"/>
<feature type="domain" description="Sieve element occlusion N-terminal" evidence="1">
    <location>
        <begin position="150"/>
        <end position="342"/>
    </location>
</feature>
<feature type="domain" description="Sieve element occlusion C-terminal" evidence="2">
    <location>
        <begin position="560"/>
        <end position="794"/>
    </location>
</feature>
<name>A0A200RCY5_MACCD</name>
<dbReference type="InterPro" id="IPR027942">
    <property type="entry name" value="SEO_N"/>
</dbReference>
<dbReference type="InterPro" id="IPR027944">
    <property type="entry name" value="SEO_C"/>
</dbReference>
<dbReference type="Proteomes" id="UP000195402">
    <property type="component" value="Unassembled WGS sequence"/>
</dbReference>
<proteinExistence type="predicted"/>
<keyword evidence="4" id="KW-1185">Reference proteome</keyword>
<gene>
    <name evidence="3" type="ORF">BVC80_1065g104</name>
</gene>
<dbReference type="InterPro" id="IPR039299">
    <property type="entry name" value="SEOA"/>
</dbReference>
<dbReference type="GO" id="GO:0010088">
    <property type="term" value="P:phloem development"/>
    <property type="evidence" value="ECO:0007669"/>
    <property type="project" value="InterPro"/>
</dbReference>
<evidence type="ECO:0000313" key="4">
    <source>
        <dbReference type="Proteomes" id="UP000195402"/>
    </source>
</evidence>
<protein>
    <submittedName>
        <fullName evidence="3">Sieve element occlusion</fullName>
    </submittedName>
</protein>
<organism evidence="3 4">
    <name type="scientific">Macleaya cordata</name>
    <name type="common">Five-seeded plume-poppy</name>
    <name type="synonym">Bocconia cordata</name>
    <dbReference type="NCBI Taxonomy" id="56857"/>
    <lineage>
        <taxon>Eukaryota</taxon>
        <taxon>Viridiplantae</taxon>
        <taxon>Streptophyta</taxon>
        <taxon>Embryophyta</taxon>
        <taxon>Tracheophyta</taxon>
        <taxon>Spermatophyta</taxon>
        <taxon>Magnoliopsida</taxon>
        <taxon>Ranunculales</taxon>
        <taxon>Papaveraceae</taxon>
        <taxon>Papaveroideae</taxon>
        <taxon>Macleaya</taxon>
    </lineage>
</organism>
<dbReference type="OrthoDB" id="1670392at2759"/>
<evidence type="ECO:0000313" key="3">
    <source>
        <dbReference type="EMBL" id="OVA20550.1"/>
    </source>
</evidence>
<reference evidence="3 4" key="1">
    <citation type="journal article" date="2017" name="Mol. Plant">
        <title>The Genome of Medicinal Plant Macleaya cordata Provides New Insights into Benzylisoquinoline Alkaloids Metabolism.</title>
        <authorList>
            <person name="Liu X."/>
            <person name="Liu Y."/>
            <person name="Huang P."/>
            <person name="Ma Y."/>
            <person name="Qing Z."/>
            <person name="Tang Q."/>
            <person name="Cao H."/>
            <person name="Cheng P."/>
            <person name="Zheng Y."/>
            <person name="Yuan Z."/>
            <person name="Zhou Y."/>
            <person name="Liu J."/>
            <person name="Tang Z."/>
            <person name="Zhuo Y."/>
            <person name="Zhang Y."/>
            <person name="Yu L."/>
            <person name="Huang J."/>
            <person name="Yang P."/>
            <person name="Peng Q."/>
            <person name="Zhang J."/>
            <person name="Jiang W."/>
            <person name="Zhang Z."/>
            <person name="Lin K."/>
            <person name="Ro D.K."/>
            <person name="Chen X."/>
            <person name="Xiong X."/>
            <person name="Shang Y."/>
            <person name="Huang S."/>
            <person name="Zeng J."/>
        </authorList>
    </citation>
    <scope>NUCLEOTIDE SEQUENCE [LARGE SCALE GENOMIC DNA]</scope>
    <source>
        <strain evidence="4">cv. BLH2017</strain>
        <tissue evidence="3">Root</tissue>
    </source>
</reference>
<dbReference type="PANTHER" id="PTHR33232">
    <property type="entry name" value="PROTEIN SIEVE ELEMENT OCCLUSION B-LIKE"/>
    <property type="match status" value="1"/>
</dbReference>
<dbReference type="Pfam" id="PF14577">
    <property type="entry name" value="SEO_C"/>
    <property type="match status" value="1"/>
</dbReference>
<evidence type="ECO:0000259" key="2">
    <source>
        <dbReference type="Pfam" id="PF14577"/>
    </source>
</evidence>
<sequence>MPAGLAVGVVLTWAYPTYSPSHLLKLNNARMPALCVVFSSHTPIVRPLLGVAMGTKISGTKPVPEPFFAVPGPHCGSDKFWIHPTGTCGYMHILAVPNPEPPIEVPETEPEGNGTVPLTPLAIISSLFESRSGVSSFPNLKAMLWVEEEDDILFIKKILLTHDHDGRRVNTEALLQMMENVMCYTTTSSSTVSQTLAEALLCSDDVVCSHDEALWKTIHKVSFEILYKGSGDVDLHARTMALFDLLGNFTWDAKLVVALAAFATSYGEFCLLIQLYPINPLAVSIAMLKQLPNNFDTFKPRFKALSSLVKAMVDVTKCIIEFEGLLLMQHIKLDDKEMSTTKNLDSTTIATWELTSLVYKVNGMCRKLRTQVDKCHLQIEDKLHRKLLDLSEHETHIDNQEVLSTLFSMKDDKPLKDCSSQAKIGVSELVNKVVVLLISKPEILPLEELLFLVNQTCSSLPHNEKSERNYEFVWVPISSSSTWTDEEKNAFDYLSNTLPWYSVHHPWLLRSAAINYLKQESNFVDEPIMVVVDHNGRVTSSNAINMVYIWGVRAYPFSVSREEELWEEVNWSVQLIIDEIDPLLSKQVEEGRTLCLYGSNNIEWIREFTNMMKEMRNTGLQLDLVYVGKRRPSDDQHVSNITIAEEKLSGYLSYPKMHFFWLRLESIRRSKLKLGKKSTTNADHILQNVVSLMNFDDVERSWALFGEGSSTDTVQLQGRKLMECLKLFQVWGENIEKVGFMGAIIRSALEPPVFVDPCYSCSIVRYVEGKTDERIVFCEECKRPMEKLIVYQCNATE</sequence>
<dbReference type="AlphaFoldDB" id="A0A200RCY5"/>
<dbReference type="InParanoid" id="A0A200RCY5"/>